<organism evidence="4 5">
    <name type="scientific">Pseudomonas savastanoi pv. glycinea</name>
    <name type="common">Pseudomonas syringae pv. glycinea</name>
    <dbReference type="NCBI Taxonomy" id="318"/>
    <lineage>
        <taxon>Bacteria</taxon>
        <taxon>Pseudomonadati</taxon>
        <taxon>Pseudomonadota</taxon>
        <taxon>Gammaproteobacteria</taxon>
        <taxon>Pseudomonadales</taxon>
        <taxon>Pseudomonadaceae</taxon>
        <taxon>Pseudomonas</taxon>
    </lineage>
</organism>
<proteinExistence type="predicted"/>
<feature type="domain" description="TrfB transcriptional repressor protein" evidence="3">
    <location>
        <begin position="7"/>
        <end position="92"/>
    </location>
</feature>
<dbReference type="Proteomes" id="UP000276829">
    <property type="component" value="Unassembled WGS sequence"/>
</dbReference>
<evidence type="ECO:0000256" key="2">
    <source>
        <dbReference type="ARBA" id="ARBA00023163"/>
    </source>
</evidence>
<dbReference type="Pfam" id="PF16509">
    <property type="entry name" value="KORA"/>
    <property type="match status" value="1"/>
</dbReference>
<evidence type="ECO:0000313" key="5">
    <source>
        <dbReference type="Proteomes" id="UP000276829"/>
    </source>
</evidence>
<evidence type="ECO:0000313" key="4">
    <source>
        <dbReference type="EMBL" id="RMM69102.1"/>
    </source>
</evidence>
<protein>
    <recommendedName>
        <fullName evidence="3">TrfB transcriptional repressor protein domain-containing protein</fullName>
    </recommendedName>
</protein>
<name>A0A3M3G6R6_PSESG</name>
<evidence type="ECO:0000256" key="1">
    <source>
        <dbReference type="ARBA" id="ARBA00023015"/>
    </source>
</evidence>
<gene>
    <name evidence="4" type="ORF">ALQ73_200194</name>
</gene>
<accession>A0A3M3G6R6</accession>
<dbReference type="EMBL" id="RBON01000149">
    <property type="protein sequence ID" value="RMM69102.1"/>
    <property type="molecule type" value="Genomic_DNA"/>
</dbReference>
<keyword evidence="2" id="KW-0804">Transcription</keyword>
<keyword evidence="1" id="KW-0805">Transcription regulation</keyword>
<dbReference type="RefSeq" id="WP_122393588.1">
    <property type="nucleotide sequence ID" value="NZ_RBON01000149.1"/>
</dbReference>
<reference evidence="4 5" key="1">
    <citation type="submission" date="2018-08" db="EMBL/GenBank/DDBJ databases">
        <title>Recombination of ecologically and evolutionarily significant loci maintains genetic cohesion in the Pseudomonas syringae species complex.</title>
        <authorList>
            <person name="Dillon M."/>
            <person name="Thakur S."/>
            <person name="Almeida R.N.D."/>
            <person name="Weir B.S."/>
            <person name="Guttman D.S."/>
        </authorList>
    </citation>
    <scope>NUCLEOTIDE SEQUENCE [LARGE SCALE GENOMIC DNA]</scope>
    <source>
        <strain evidence="4 5">ICMP 4324</strain>
    </source>
</reference>
<dbReference type="InterPro" id="IPR053721">
    <property type="entry name" value="Fimbrial_Adhesin_Reg"/>
</dbReference>
<sequence length="108" mass="12166">MKRKERLTSVDFESLKEHMGPRWKPANIEAVRQILVEGKKQIDVAPELGVTTKNVSNMVKKAYELHQKYGAPPEGWVKVVATLPADMAEHVKLLEQSARSKLSRGDES</sequence>
<comment type="caution">
    <text evidence="4">The sequence shown here is derived from an EMBL/GenBank/DDBJ whole genome shotgun (WGS) entry which is preliminary data.</text>
</comment>
<dbReference type="AlphaFoldDB" id="A0A3M3G6R6"/>
<dbReference type="Gene3D" id="1.10.10.2690">
    <property type="match status" value="1"/>
</dbReference>
<dbReference type="InterPro" id="IPR032428">
    <property type="entry name" value="TrfB"/>
</dbReference>
<evidence type="ECO:0000259" key="3">
    <source>
        <dbReference type="Pfam" id="PF16509"/>
    </source>
</evidence>